<proteinExistence type="inferred from homology"/>
<evidence type="ECO:0000256" key="4">
    <source>
        <dbReference type="ARBA" id="ARBA00038652"/>
    </source>
</evidence>
<evidence type="ECO:0000259" key="5">
    <source>
        <dbReference type="Pfam" id="PF01420"/>
    </source>
</evidence>
<dbReference type="SUPFAM" id="SSF116734">
    <property type="entry name" value="DNA methylase specificity domain"/>
    <property type="match status" value="3"/>
</dbReference>
<evidence type="ECO:0000256" key="1">
    <source>
        <dbReference type="ARBA" id="ARBA00010923"/>
    </source>
</evidence>
<dbReference type="GO" id="GO:0009307">
    <property type="term" value="P:DNA restriction-modification system"/>
    <property type="evidence" value="ECO:0007669"/>
    <property type="project" value="UniProtKB-KW"/>
</dbReference>
<dbReference type="CDD" id="cd17268">
    <property type="entry name" value="RMtype1_S_Ara36733I_TRD1-CR1_like"/>
    <property type="match status" value="1"/>
</dbReference>
<dbReference type="CDD" id="cd17291">
    <property type="entry name" value="RMtype1_S_MgeORF438P-TRD-CR_like"/>
    <property type="match status" value="1"/>
</dbReference>
<dbReference type="InterPro" id="IPR000055">
    <property type="entry name" value="Restrct_endonuc_typeI_TRD"/>
</dbReference>
<dbReference type="Pfam" id="PF01420">
    <property type="entry name" value="Methylase_S"/>
    <property type="match status" value="3"/>
</dbReference>
<dbReference type="EMBL" id="FIIX01000004">
    <property type="protein sequence ID" value="CYV67336.1"/>
    <property type="molecule type" value="Genomic_DNA"/>
</dbReference>
<dbReference type="PANTHER" id="PTHR43140">
    <property type="entry name" value="TYPE-1 RESTRICTION ENZYME ECOKI SPECIFICITY PROTEIN"/>
    <property type="match status" value="1"/>
</dbReference>
<dbReference type="RefSeq" id="WP_044753679.1">
    <property type="nucleotide sequence ID" value="NZ_CEJM01000023.1"/>
</dbReference>
<organism evidence="6 7">
    <name type="scientific">Streptococcus suis</name>
    <dbReference type="NCBI Taxonomy" id="1307"/>
    <lineage>
        <taxon>Bacteria</taxon>
        <taxon>Bacillati</taxon>
        <taxon>Bacillota</taxon>
        <taxon>Bacilli</taxon>
        <taxon>Lactobacillales</taxon>
        <taxon>Streptococcaceae</taxon>
        <taxon>Streptococcus</taxon>
    </lineage>
</organism>
<keyword evidence="3" id="KW-0238">DNA-binding</keyword>
<dbReference type="InterPro" id="IPR051212">
    <property type="entry name" value="Type-I_RE_S_subunit"/>
</dbReference>
<dbReference type="InterPro" id="IPR044946">
    <property type="entry name" value="Restrct_endonuc_typeI_TRD_sf"/>
</dbReference>
<comment type="subunit">
    <text evidence="4">The methyltransferase is composed of M and S polypeptides.</text>
</comment>
<evidence type="ECO:0000313" key="6">
    <source>
        <dbReference type="EMBL" id="CYV67336.1"/>
    </source>
</evidence>
<reference evidence="6 7" key="1">
    <citation type="submission" date="2016-02" db="EMBL/GenBank/DDBJ databases">
        <authorList>
            <consortium name="Pathogen Informatics"/>
        </authorList>
    </citation>
    <scope>NUCLEOTIDE SEQUENCE [LARGE SCALE GENOMIC DNA]</scope>
    <source>
        <strain evidence="6 7">LSS99</strain>
    </source>
</reference>
<name>A0A0Z8K802_STRSU</name>
<dbReference type="Proteomes" id="UP000073388">
    <property type="component" value="Unassembled WGS sequence"/>
</dbReference>
<dbReference type="GO" id="GO:0003677">
    <property type="term" value="F:DNA binding"/>
    <property type="evidence" value="ECO:0007669"/>
    <property type="project" value="UniProtKB-KW"/>
</dbReference>
<evidence type="ECO:0000313" key="7">
    <source>
        <dbReference type="Proteomes" id="UP000073388"/>
    </source>
</evidence>
<evidence type="ECO:0000256" key="2">
    <source>
        <dbReference type="ARBA" id="ARBA00022747"/>
    </source>
</evidence>
<gene>
    <name evidence="6" type="ORF">ERS132461_00325</name>
</gene>
<feature type="domain" description="Type I restriction modification DNA specificity" evidence="5">
    <location>
        <begin position="500"/>
        <end position="595"/>
    </location>
</feature>
<accession>A0A0Z8K802</accession>
<sequence>MTYIDEMMKELCPDGVEWKELGDLEVAKLSRGKVMSKQFLEENKGEFPVYSSQTANNGEIGKISSFDFDGEYITWTTDGANAGTVFYRQGKFSITNVCGLVDIQNDKLLTKFVYYYLTITTKKYVSSGMGNPKLMSNVMAKIKVPIPPLEIQQEIVQILDKFTEYVTELTAELTAELTLRQKQYNYFRDYLLNFNNDSSGGANNKVYTVQWKTLGEVLVKGRGTKVTAGQMKELHKDGAPIRIFAGGKTFADVDYGDIPEKDIHHEEAVIVKSRGIIDFEYYTKPFSFKNEFWSYSSDNEDVNLRYVYHYLNHNKSYFQHIASNMQMPQISSNDTEKYKIPLPDKTVQSRIVQVLDNFDTVCNDLSIGLPKEIELRQKQYEFFRDKLLTFTAEGVYTDSTVQYRQDLIRLLTWVFGPIRVELGAVCDVVRGNGLQKKDFVGSGIPCIHYGQIYTYYGLATDETKSFVSPQLAQKLKKAGYGDVVVATTSENDEDLCKSVVWLGKEQCCISGDSLVLTHEQSGKYLAYAMRTDDFHKQKEKLITGTKVRRVSPANLSRIQLILPPLDQQKHIASILDRFDTLTTDLSQGLPAEIEQRQKQYEYWRDQLLQF</sequence>
<protein>
    <submittedName>
        <fullName evidence="6">Type I restriction-modification system S protein</fullName>
    </submittedName>
</protein>
<dbReference type="CDD" id="cd17255">
    <property type="entry name" value="RMtype1_S_Fco49512ORF2615P-TRD2-CR2_like"/>
    <property type="match status" value="1"/>
</dbReference>
<evidence type="ECO:0000256" key="3">
    <source>
        <dbReference type="ARBA" id="ARBA00023125"/>
    </source>
</evidence>
<comment type="similarity">
    <text evidence="1">Belongs to the type-I restriction system S methylase family.</text>
</comment>
<dbReference type="PANTHER" id="PTHR43140:SF1">
    <property type="entry name" value="TYPE I RESTRICTION ENZYME ECOKI SPECIFICITY SUBUNIT"/>
    <property type="match status" value="1"/>
</dbReference>
<feature type="domain" description="Type I restriction modification DNA specificity" evidence="5">
    <location>
        <begin position="15"/>
        <end position="178"/>
    </location>
</feature>
<dbReference type="AlphaFoldDB" id="A0A0Z8K802"/>
<dbReference type="Gene3D" id="3.90.220.20">
    <property type="entry name" value="DNA methylase specificity domains"/>
    <property type="match status" value="3"/>
</dbReference>
<keyword evidence="2" id="KW-0680">Restriction system</keyword>
<feature type="domain" description="Type I restriction modification DNA specificity" evidence="5">
    <location>
        <begin position="213"/>
        <end position="374"/>
    </location>
</feature>